<dbReference type="EMBL" id="FOAN01000004">
    <property type="protein sequence ID" value="SEL48347.1"/>
    <property type="molecule type" value="Genomic_DNA"/>
</dbReference>
<name>A0A1H7QM80_9HYPH</name>
<keyword evidence="2" id="KW-1185">Reference proteome</keyword>
<sequence length="173" mass="19352">MAHFVEELQLEAERAILAMQTAALAARQLHARAELMRHMLTTARKVAGKPKAEAVETVVREWMDAWNLGRQDWPHIAREMEAFTAAFHDYANEPGDGNDAALRRACDALDAVLARENTSISDQMAFRSQCAHRWWELVVPVPTDLPGAKPRPSMPELDGQAPFWQSGCAGFCR</sequence>
<proteinExistence type="predicted"/>
<accession>A0A1H7QM80</accession>
<evidence type="ECO:0000313" key="1">
    <source>
        <dbReference type="EMBL" id="SEL48347.1"/>
    </source>
</evidence>
<dbReference type="Proteomes" id="UP000199664">
    <property type="component" value="Unassembled WGS sequence"/>
</dbReference>
<dbReference type="AlphaFoldDB" id="A0A1H7QM80"/>
<gene>
    <name evidence="1" type="ORF">SAMN04515666_10431</name>
</gene>
<reference evidence="2" key="1">
    <citation type="submission" date="2016-10" db="EMBL/GenBank/DDBJ databases">
        <authorList>
            <person name="Varghese N."/>
            <person name="Submissions S."/>
        </authorList>
    </citation>
    <scope>NUCLEOTIDE SEQUENCE [LARGE SCALE GENOMIC DNA]</scope>
    <source>
        <strain evidence="2">LMG 26383,CCUG 61248,R- 45681</strain>
    </source>
</reference>
<dbReference type="RefSeq" id="WP_167561630.1">
    <property type="nucleotide sequence ID" value="NZ_FOAN01000004.1"/>
</dbReference>
<organism evidence="1 2">
    <name type="scientific">Bosea lupini</name>
    <dbReference type="NCBI Taxonomy" id="1036779"/>
    <lineage>
        <taxon>Bacteria</taxon>
        <taxon>Pseudomonadati</taxon>
        <taxon>Pseudomonadota</taxon>
        <taxon>Alphaproteobacteria</taxon>
        <taxon>Hyphomicrobiales</taxon>
        <taxon>Boseaceae</taxon>
        <taxon>Bosea</taxon>
    </lineage>
</organism>
<dbReference type="STRING" id="1036779.SAMN04515666_10431"/>
<protein>
    <submittedName>
        <fullName evidence="1">Uncharacterized protein</fullName>
    </submittedName>
</protein>
<evidence type="ECO:0000313" key="2">
    <source>
        <dbReference type="Proteomes" id="UP000199664"/>
    </source>
</evidence>